<dbReference type="EMBL" id="SMJW01000053">
    <property type="protein sequence ID" value="TDC16274.1"/>
    <property type="molecule type" value="Genomic_DNA"/>
</dbReference>
<proteinExistence type="predicted"/>
<organism evidence="1 2">
    <name type="scientific">Actinomadura bangladeshensis</name>
    <dbReference type="NCBI Taxonomy" id="453573"/>
    <lineage>
        <taxon>Bacteria</taxon>
        <taxon>Bacillati</taxon>
        <taxon>Actinomycetota</taxon>
        <taxon>Actinomycetes</taxon>
        <taxon>Streptosporangiales</taxon>
        <taxon>Thermomonosporaceae</taxon>
        <taxon>Actinomadura</taxon>
    </lineage>
</organism>
<dbReference type="OrthoDB" id="4915395at2"/>
<accession>A0A4R4P3Q6</accession>
<protein>
    <submittedName>
        <fullName evidence="1">Uncharacterized protein</fullName>
    </submittedName>
</protein>
<reference evidence="1 2" key="1">
    <citation type="submission" date="2019-03" db="EMBL/GenBank/DDBJ databases">
        <title>Draft genome sequences of novel Actinobacteria.</title>
        <authorList>
            <person name="Sahin N."/>
            <person name="Ay H."/>
            <person name="Saygin H."/>
        </authorList>
    </citation>
    <scope>NUCLEOTIDE SEQUENCE [LARGE SCALE GENOMIC DNA]</scope>
    <source>
        <strain evidence="1 2">DSM 45347</strain>
    </source>
</reference>
<dbReference type="RefSeq" id="WP_131939320.1">
    <property type="nucleotide sequence ID" value="NZ_BAAAMX010000016.1"/>
</dbReference>
<keyword evidence="2" id="KW-1185">Reference proteome</keyword>
<evidence type="ECO:0000313" key="1">
    <source>
        <dbReference type="EMBL" id="TDC16274.1"/>
    </source>
</evidence>
<gene>
    <name evidence="1" type="ORF">E1284_13075</name>
</gene>
<name>A0A4R4P3Q6_9ACTN</name>
<dbReference type="Proteomes" id="UP000295431">
    <property type="component" value="Unassembled WGS sequence"/>
</dbReference>
<evidence type="ECO:0000313" key="2">
    <source>
        <dbReference type="Proteomes" id="UP000295431"/>
    </source>
</evidence>
<dbReference type="AlphaFoldDB" id="A0A4R4P3Q6"/>
<sequence length="480" mass="52759">MSQVLSRALEVAFSHPSPDDRVAAIKAAVTGQLEQTDTGAQVRHTEYFNNTIAPDLVMHWPRENRERLVFLRPSPVPTYFTEDLEWISPSKPLVITLGTAFNNGGRESFDELRQLAVSSDTLVADPRAIGELGERNAAEPAAGLMAQAVLRGGRGLLDEETTREAISKTVEGFHGAEFVNLEKTRQATNLVFSLLQPEQAGRISRVLQSVWEGHGGSASRFPGSPDLVGAMSEGDLEFLIENVPTRSTDFWHRIGRGITATQIGRLQIEAFSTNFQLLIKANSDVLVAKAMRVFRGQRRLDEEHETSTPYWVTSRGCIVLRGDHWEAHIAPNSINDLPKSVRQDGPSLDDVRDRADSHGTVIGNLKLDTGDRLISYSSKAGEDVLHDERIAQLVGQPTVRVSRATLALPGGSRLICDFNTMTASGQTSATFAIGNLSRFALPILMKLREEDDTYLESLNVSLTQPVAAEQQELDLDLDLD</sequence>
<comment type="caution">
    <text evidence="1">The sequence shown here is derived from an EMBL/GenBank/DDBJ whole genome shotgun (WGS) entry which is preliminary data.</text>
</comment>